<dbReference type="PANTHER" id="PTHR43861">
    <property type="entry name" value="TRANS-ACONITATE 2-METHYLTRANSFERASE-RELATED"/>
    <property type="match status" value="1"/>
</dbReference>
<keyword evidence="4" id="KW-1185">Reference proteome</keyword>
<dbReference type="Pfam" id="PF13649">
    <property type="entry name" value="Methyltransf_25"/>
    <property type="match status" value="1"/>
</dbReference>
<name>A0A6C2UE53_PONDE</name>
<dbReference type="Gene3D" id="3.40.50.150">
    <property type="entry name" value="Vaccinia Virus protein VP39"/>
    <property type="match status" value="1"/>
</dbReference>
<dbReference type="PANTHER" id="PTHR43861:SF3">
    <property type="entry name" value="PUTATIVE (AFU_ORTHOLOGUE AFUA_2G14390)-RELATED"/>
    <property type="match status" value="1"/>
</dbReference>
<keyword evidence="3" id="KW-0489">Methyltransferase</keyword>
<dbReference type="EMBL" id="CAAHFG010000005">
    <property type="protein sequence ID" value="VGO17817.1"/>
    <property type="molecule type" value="Genomic_DNA"/>
</dbReference>
<organism evidence="3 4">
    <name type="scientific">Pontiella desulfatans</name>
    <dbReference type="NCBI Taxonomy" id="2750659"/>
    <lineage>
        <taxon>Bacteria</taxon>
        <taxon>Pseudomonadati</taxon>
        <taxon>Kiritimatiellota</taxon>
        <taxon>Kiritimatiellia</taxon>
        <taxon>Kiritimatiellales</taxon>
        <taxon>Pontiellaceae</taxon>
        <taxon>Pontiella</taxon>
    </lineage>
</organism>
<evidence type="ECO:0000256" key="1">
    <source>
        <dbReference type="ARBA" id="ARBA00022679"/>
    </source>
</evidence>
<evidence type="ECO:0000313" key="4">
    <source>
        <dbReference type="Proteomes" id="UP000366872"/>
    </source>
</evidence>
<keyword evidence="1 3" id="KW-0808">Transferase</keyword>
<dbReference type="Proteomes" id="UP000366872">
    <property type="component" value="Unassembled WGS sequence"/>
</dbReference>
<sequence length="196" mass="21400">MWDERYSADEYIFGTEPNDFLGTNVGKLKPGSVLCLADGEGRNSVYLAKQGFNVTAVDMSLVGLEKARKLASDNGVEIETVHADLNDFAIEPNRWDNVVSIFCHLPESLRQKVHEASAKSLTDGGVFLLEAYTVEQLKTSGTGGPPVPELLFSAEMLKQDFQALDIVQALETEREVNEGTKHSGPAAVVQFIARKA</sequence>
<dbReference type="GO" id="GO:0032259">
    <property type="term" value="P:methylation"/>
    <property type="evidence" value="ECO:0007669"/>
    <property type="project" value="UniProtKB-KW"/>
</dbReference>
<dbReference type="RefSeq" id="WP_136083282.1">
    <property type="nucleotide sequence ID" value="NZ_CAAHFG010000005.1"/>
</dbReference>
<dbReference type="CDD" id="cd02440">
    <property type="entry name" value="AdoMet_MTases"/>
    <property type="match status" value="1"/>
</dbReference>
<reference evidence="3 4" key="1">
    <citation type="submission" date="2019-04" db="EMBL/GenBank/DDBJ databases">
        <authorList>
            <person name="Van Vliet M D."/>
        </authorList>
    </citation>
    <scope>NUCLEOTIDE SEQUENCE [LARGE SCALE GENOMIC DNA]</scope>
    <source>
        <strain evidence="3 4">F1</strain>
    </source>
</reference>
<accession>A0A6C2UE53</accession>
<gene>
    <name evidence="3" type="primary">tehB</name>
    <name evidence="3" type="ORF">PDESU_06419</name>
</gene>
<feature type="domain" description="Methyltransferase" evidence="2">
    <location>
        <begin position="33"/>
        <end position="125"/>
    </location>
</feature>
<dbReference type="GO" id="GO:0008168">
    <property type="term" value="F:methyltransferase activity"/>
    <property type="evidence" value="ECO:0007669"/>
    <property type="project" value="UniProtKB-KW"/>
</dbReference>
<dbReference type="SUPFAM" id="SSF53335">
    <property type="entry name" value="S-adenosyl-L-methionine-dependent methyltransferases"/>
    <property type="match status" value="1"/>
</dbReference>
<evidence type="ECO:0000259" key="2">
    <source>
        <dbReference type="Pfam" id="PF13649"/>
    </source>
</evidence>
<protein>
    <submittedName>
        <fullName evidence="3">Tellurite methyltransferase</fullName>
    </submittedName>
</protein>
<evidence type="ECO:0000313" key="3">
    <source>
        <dbReference type="EMBL" id="VGO17817.1"/>
    </source>
</evidence>
<dbReference type="InterPro" id="IPR041698">
    <property type="entry name" value="Methyltransf_25"/>
</dbReference>
<dbReference type="AlphaFoldDB" id="A0A6C2UE53"/>
<proteinExistence type="predicted"/>
<dbReference type="InterPro" id="IPR029063">
    <property type="entry name" value="SAM-dependent_MTases_sf"/>
</dbReference>